<dbReference type="SUPFAM" id="SSF53167">
    <property type="entry name" value="Purine and uridine phosphorylases"/>
    <property type="match status" value="1"/>
</dbReference>
<dbReference type="Gene3D" id="3.40.50.1580">
    <property type="entry name" value="Nucleoside phosphorylase domain"/>
    <property type="match status" value="1"/>
</dbReference>
<dbReference type="Pfam" id="PF01048">
    <property type="entry name" value="PNP_UDP_1"/>
    <property type="match status" value="1"/>
</dbReference>
<dbReference type="STRING" id="13706.A0A1X2H368"/>
<name>A0A1X2H368_SYNRA</name>
<dbReference type="PANTHER" id="PTHR43691:SF14">
    <property type="entry name" value="URIDINE PHOSPHORYLASE"/>
    <property type="match status" value="1"/>
</dbReference>
<dbReference type="InterPro" id="IPR000845">
    <property type="entry name" value="Nucleoside_phosphorylase_d"/>
</dbReference>
<sequence>MKDAISNANFPRDTQGRVYHIGVRYGEVANRILTVGDPARAKAIAQWLDTEQESGHKTFINQSHRGFLTITGRYKGVPVTIMAIGMGNCMMDFFVRETRAIVTGTMAIIRFGSCGALNERAPPGSVIIPRGGYCIRRNLDYFCEQPVQPQTSRQPYFISGVFHADADMSERLTDALTNVLAPLPDVGPVIAGGLNADGCSFYSAQGRQDPAFWDDNELLIKNALVTHPDTDSLEMETSMLYHLANCARGQPIRATGCMQAFFNRITNDAIRPETVQILEPAVGRACLDALVDTKVEGEMDPQGTVWERLPTASS</sequence>
<dbReference type="PANTHER" id="PTHR43691">
    <property type="entry name" value="URIDINE PHOSPHORYLASE"/>
    <property type="match status" value="1"/>
</dbReference>
<evidence type="ECO:0000259" key="1">
    <source>
        <dbReference type="Pfam" id="PF01048"/>
    </source>
</evidence>
<dbReference type="EMBL" id="MCGN01000010">
    <property type="protein sequence ID" value="ORY92252.1"/>
    <property type="molecule type" value="Genomic_DNA"/>
</dbReference>
<dbReference type="InParanoid" id="A0A1X2H368"/>
<proteinExistence type="predicted"/>
<comment type="caution">
    <text evidence="2">The sequence shown here is derived from an EMBL/GenBank/DDBJ whole genome shotgun (WGS) entry which is preliminary data.</text>
</comment>
<keyword evidence="3" id="KW-1185">Reference proteome</keyword>
<feature type="domain" description="Nucleoside phosphorylase" evidence="1">
    <location>
        <begin position="31"/>
        <end position="247"/>
    </location>
</feature>
<dbReference type="GO" id="GO:0005829">
    <property type="term" value="C:cytosol"/>
    <property type="evidence" value="ECO:0007669"/>
    <property type="project" value="TreeGrafter"/>
</dbReference>
<dbReference type="AlphaFoldDB" id="A0A1X2H368"/>
<reference evidence="2 3" key="1">
    <citation type="submission" date="2016-07" db="EMBL/GenBank/DDBJ databases">
        <title>Pervasive Adenine N6-methylation of Active Genes in Fungi.</title>
        <authorList>
            <consortium name="DOE Joint Genome Institute"/>
            <person name="Mondo S.J."/>
            <person name="Dannebaum R.O."/>
            <person name="Kuo R.C."/>
            <person name="Labutti K."/>
            <person name="Haridas S."/>
            <person name="Kuo A."/>
            <person name="Salamov A."/>
            <person name="Ahrendt S.R."/>
            <person name="Lipzen A."/>
            <person name="Sullivan W."/>
            <person name="Andreopoulos W.B."/>
            <person name="Clum A."/>
            <person name="Lindquist E."/>
            <person name="Daum C."/>
            <person name="Ramamoorthy G.K."/>
            <person name="Gryganskyi A."/>
            <person name="Culley D."/>
            <person name="Magnuson J.K."/>
            <person name="James T.Y."/>
            <person name="O'Malley M.A."/>
            <person name="Stajich J.E."/>
            <person name="Spatafora J.W."/>
            <person name="Visel A."/>
            <person name="Grigoriev I.V."/>
        </authorList>
    </citation>
    <scope>NUCLEOTIDE SEQUENCE [LARGE SCALE GENOMIC DNA]</scope>
    <source>
        <strain evidence="2 3">NRRL 2496</strain>
    </source>
</reference>
<dbReference type="Proteomes" id="UP000242180">
    <property type="component" value="Unassembled WGS sequence"/>
</dbReference>
<protein>
    <submittedName>
        <fullName evidence="2">Purine and uridine phosphorylase</fullName>
    </submittedName>
</protein>
<dbReference type="CDD" id="cd17769">
    <property type="entry name" value="NP_TgUP-like"/>
    <property type="match status" value="1"/>
</dbReference>
<organism evidence="2 3">
    <name type="scientific">Syncephalastrum racemosum</name>
    <name type="common">Filamentous fungus</name>
    <dbReference type="NCBI Taxonomy" id="13706"/>
    <lineage>
        <taxon>Eukaryota</taxon>
        <taxon>Fungi</taxon>
        <taxon>Fungi incertae sedis</taxon>
        <taxon>Mucoromycota</taxon>
        <taxon>Mucoromycotina</taxon>
        <taxon>Mucoromycetes</taxon>
        <taxon>Mucorales</taxon>
        <taxon>Syncephalastraceae</taxon>
        <taxon>Syncephalastrum</taxon>
    </lineage>
</organism>
<dbReference type="GO" id="GO:0004850">
    <property type="term" value="F:uridine phosphorylase activity"/>
    <property type="evidence" value="ECO:0007669"/>
    <property type="project" value="TreeGrafter"/>
</dbReference>
<evidence type="ECO:0000313" key="3">
    <source>
        <dbReference type="Proteomes" id="UP000242180"/>
    </source>
</evidence>
<dbReference type="OrthoDB" id="416752at2759"/>
<gene>
    <name evidence="2" type="ORF">BCR43DRAFT_498051</name>
</gene>
<dbReference type="GO" id="GO:0006218">
    <property type="term" value="P:uridine catabolic process"/>
    <property type="evidence" value="ECO:0007669"/>
    <property type="project" value="TreeGrafter"/>
</dbReference>
<dbReference type="InterPro" id="IPR035994">
    <property type="entry name" value="Nucleoside_phosphorylase_sf"/>
</dbReference>
<accession>A0A1X2H368</accession>
<dbReference type="OMA" id="RNLDYFC"/>
<evidence type="ECO:0000313" key="2">
    <source>
        <dbReference type="EMBL" id="ORY92252.1"/>
    </source>
</evidence>